<dbReference type="EMBL" id="RHIB01000001">
    <property type="protein sequence ID" value="RNA69487.1"/>
    <property type="molecule type" value="Genomic_DNA"/>
</dbReference>
<evidence type="ECO:0000313" key="2">
    <source>
        <dbReference type="Proteomes" id="UP000278746"/>
    </source>
</evidence>
<dbReference type="Proteomes" id="UP000278746">
    <property type="component" value="Unassembled WGS sequence"/>
</dbReference>
<dbReference type="AlphaFoldDB" id="A0A3M7TV96"/>
<accession>A0A3M7TV96</accession>
<name>A0A3M7TV96_9BACI</name>
<reference evidence="1 2" key="1">
    <citation type="submission" date="2018-10" db="EMBL/GenBank/DDBJ databases">
        <title>Bacillus Keqinensis sp. nov., a moderately halophilic bacterium isolated from a saline-alkaline lake.</title>
        <authorList>
            <person name="Wang H."/>
        </authorList>
    </citation>
    <scope>NUCLEOTIDE SEQUENCE [LARGE SCALE GENOMIC DNA]</scope>
    <source>
        <strain evidence="1 2">KQ-3</strain>
    </source>
</reference>
<protein>
    <submittedName>
        <fullName evidence="1">Uncharacterized protein</fullName>
    </submittedName>
</protein>
<evidence type="ECO:0000313" key="1">
    <source>
        <dbReference type="EMBL" id="RNA69487.1"/>
    </source>
</evidence>
<sequence>MVYCVIIVYGCEEIKFHAFGTSFIKDLNEYTLTSVHKAPLNAIHSLSTAVPASLPGHCPAGVSPGPHCRWSLVPGVQLRLTKKEPALLI</sequence>
<comment type="caution">
    <text evidence="1">The sequence shown here is derived from an EMBL/GenBank/DDBJ whole genome shotgun (WGS) entry which is preliminary data.</text>
</comment>
<proteinExistence type="predicted"/>
<organism evidence="1 2">
    <name type="scientific">Alteribacter keqinensis</name>
    <dbReference type="NCBI Taxonomy" id="2483800"/>
    <lineage>
        <taxon>Bacteria</taxon>
        <taxon>Bacillati</taxon>
        <taxon>Bacillota</taxon>
        <taxon>Bacilli</taxon>
        <taxon>Bacillales</taxon>
        <taxon>Bacillaceae</taxon>
        <taxon>Alteribacter</taxon>
    </lineage>
</organism>
<gene>
    <name evidence="1" type="ORF">EBO34_06005</name>
</gene>
<keyword evidence="2" id="KW-1185">Reference proteome</keyword>